<evidence type="ECO:0000259" key="1">
    <source>
        <dbReference type="Pfam" id="PF13380"/>
    </source>
</evidence>
<evidence type="ECO:0000313" key="2">
    <source>
        <dbReference type="EMBL" id="GAE92773.1"/>
    </source>
</evidence>
<dbReference type="InterPro" id="IPR003781">
    <property type="entry name" value="CoA-bd"/>
</dbReference>
<accession>W4VIY1</accession>
<gene>
    <name evidence="2" type="ORF">JCM21714_1791</name>
</gene>
<feature type="domain" description="CoA-binding" evidence="1">
    <location>
        <begin position="1"/>
        <end position="93"/>
    </location>
</feature>
<dbReference type="Proteomes" id="UP000019102">
    <property type="component" value="Unassembled WGS sequence"/>
</dbReference>
<dbReference type="PANTHER" id="PTHR33303:SF2">
    <property type="entry name" value="COA-BINDING DOMAIN-CONTAINING PROTEIN"/>
    <property type="match status" value="1"/>
</dbReference>
<dbReference type="PANTHER" id="PTHR33303">
    <property type="entry name" value="CYTOPLASMIC PROTEIN-RELATED"/>
    <property type="match status" value="1"/>
</dbReference>
<name>W4VIY1_9BACI</name>
<dbReference type="AlphaFoldDB" id="W4VIY1"/>
<comment type="caution">
    <text evidence="2">The sequence shown here is derived from an EMBL/GenBank/DDBJ whole genome shotgun (WGS) entry which is preliminary data.</text>
</comment>
<dbReference type="eggNOG" id="COG1832">
    <property type="taxonomic scope" value="Bacteria"/>
</dbReference>
<sequence>MQRLGYKIIPVNPRETEILGEKAYPDLKSVPVAIDIVQVFRSPDAAIEIAKEAVEVKPKVFWLQEGGVVSPKAEEVALEGGLQVVHNRCTYKEAQRLRGTISTYACEI</sequence>
<keyword evidence="3" id="KW-1185">Reference proteome</keyword>
<dbReference type="InterPro" id="IPR036291">
    <property type="entry name" value="NAD(P)-bd_dom_sf"/>
</dbReference>
<dbReference type="SUPFAM" id="SSF51735">
    <property type="entry name" value="NAD(P)-binding Rossmann-fold domains"/>
    <property type="match status" value="1"/>
</dbReference>
<dbReference type="Pfam" id="PF13380">
    <property type="entry name" value="CoA_binding_2"/>
    <property type="match status" value="1"/>
</dbReference>
<organism evidence="2 3">
    <name type="scientific">Gracilibacillus boraciitolerans JCM 21714</name>
    <dbReference type="NCBI Taxonomy" id="1298598"/>
    <lineage>
        <taxon>Bacteria</taxon>
        <taxon>Bacillati</taxon>
        <taxon>Bacillota</taxon>
        <taxon>Bacilli</taxon>
        <taxon>Bacillales</taxon>
        <taxon>Bacillaceae</taxon>
        <taxon>Gracilibacillus</taxon>
    </lineage>
</organism>
<dbReference type="STRING" id="1298598.JCM21714_1791"/>
<dbReference type="Gene3D" id="3.40.50.720">
    <property type="entry name" value="NAD(P)-binding Rossmann-like Domain"/>
    <property type="match status" value="1"/>
</dbReference>
<proteinExistence type="predicted"/>
<protein>
    <submittedName>
        <fullName evidence="2">Succinyl-CoA synthetase</fullName>
    </submittedName>
</protein>
<dbReference type="EMBL" id="BAVS01000007">
    <property type="protein sequence ID" value="GAE92773.1"/>
    <property type="molecule type" value="Genomic_DNA"/>
</dbReference>
<evidence type="ECO:0000313" key="3">
    <source>
        <dbReference type="Proteomes" id="UP000019102"/>
    </source>
</evidence>
<reference evidence="2 3" key="1">
    <citation type="journal article" date="2014" name="Genome Announc.">
        <title>Draft Genome Sequence of the Boron-Tolerant and Moderately Halotolerant Bacterium Gracilibacillus boraciitolerans JCM 21714T.</title>
        <authorList>
            <person name="Ahmed I."/>
            <person name="Oshima K."/>
            <person name="Suda W."/>
            <person name="Kitamura K."/>
            <person name="Iida T."/>
            <person name="Ohmori Y."/>
            <person name="Fujiwara T."/>
            <person name="Hattori M."/>
            <person name="Ohkuma M."/>
        </authorList>
    </citation>
    <scope>NUCLEOTIDE SEQUENCE [LARGE SCALE GENOMIC DNA]</scope>
    <source>
        <strain evidence="2 3">JCM 21714</strain>
    </source>
</reference>